<feature type="domain" description="ANTAR" evidence="5">
    <location>
        <begin position="168"/>
        <end position="229"/>
    </location>
</feature>
<keyword evidence="4" id="KW-0804">Transcription</keyword>
<comment type="caution">
    <text evidence="6">The sequence shown here is derived from an EMBL/GenBank/DDBJ whole genome shotgun (WGS) entry which is preliminary data.</text>
</comment>
<dbReference type="InterPro" id="IPR011006">
    <property type="entry name" value="CheY-like_superfamily"/>
</dbReference>
<accession>A0A2H1KL86</accession>
<evidence type="ECO:0000256" key="2">
    <source>
        <dbReference type="ARBA" id="ARBA00022777"/>
    </source>
</evidence>
<dbReference type="EMBL" id="FXZB01000039">
    <property type="protein sequence ID" value="SMY00520.1"/>
    <property type="molecule type" value="Genomic_DNA"/>
</dbReference>
<protein>
    <submittedName>
        <fullName evidence="6">GAF domain-containing protein</fullName>
    </submittedName>
</protein>
<evidence type="ECO:0000313" key="7">
    <source>
        <dbReference type="Proteomes" id="UP000234525"/>
    </source>
</evidence>
<dbReference type="SUPFAM" id="SSF55781">
    <property type="entry name" value="GAF domain-like"/>
    <property type="match status" value="1"/>
</dbReference>
<proteinExistence type="predicted"/>
<name>A0A2H1KL86_BREAU</name>
<evidence type="ECO:0000256" key="4">
    <source>
        <dbReference type="ARBA" id="ARBA00023163"/>
    </source>
</evidence>
<dbReference type="Gene3D" id="1.10.10.10">
    <property type="entry name" value="Winged helix-like DNA-binding domain superfamily/Winged helix DNA-binding domain"/>
    <property type="match status" value="1"/>
</dbReference>
<dbReference type="InterPro" id="IPR005561">
    <property type="entry name" value="ANTAR"/>
</dbReference>
<keyword evidence="2" id="KW-0418">Kinase</keyword>
<dbReference type="Gene3D" id="3.30.450.40">
    <property type="match status" value="1"/>
</dbReference>
<dbReference type="SMART" id="SM01012">
    <property type="entry name" value="ANTAR"/>
    <property type="match status" value="1"/>
</dbReference>
<dbReference type="AlphaFoldDB" id="A0A2H1KL86"/>
<dbReference type="PROSITE" id="PS50921">
    <property type="entry name" value="ANTAR"/>
    <property type="match status" value="1"/>
</dbReference>
<keyword evidence="3" id="KW-0805">Transcription regulation</keyword>
<gene>
    <name evidence="6" type="ORF">BAUR9175_03611</name>
</gene>
<dbReference type="GO" id="GO:0003723">
    <property type="term" value="F:RNA binding"/>
    <property type="evidence" value="ECO:0007669"/>
    <property type="project" value="InterPro"/>
</dbReference>
<evidence type="ECO:0000259" key="5">
    <source>
        <dbReference type="PROSITE" id="PS50921"/>
    </source>
</evidence>
<dbReference type="Proteomes" id="UP000234525">
    <property type="component" value="Unassembled WGS sequence"/>
</dbReference>
<reference evidence="6" key="1">
    <citation type="submission" date="2017-03" db="EMBL/GenBank/DDBJ databases">
        <authorList>
            <person name="Monnet C."/>
        </authorList>
    </citation>
    <scope>NUCLEOTIDE SEQUENCE [LARGE SCALE GENOMIC DNA]</scope>
    <source>
        <strain evidence="6">ATCC 9175</strain>
    </source>
</reference>
<keyword evidence="1" id="KW-0808">Transferase</keyword>
<evidence type="ECO:0000256" key="3">
    <source>
        <dbReference type="ARBA" id="ARBA00023015"/>
    </source>
</evidence>
<dbReference type="GO" id="GO:0016301">
    <property type="term" value="F:kinase activity"/>
    <property type="evidence" value="ECO:0007669"/>
    <property type="project" value="UniProtKB-KW"/>
</dbReference>
<sequence length="243" mass="26611">MDSTPAQLSTAELLHDLLAADRELADFLNELAAVAASEITGDLRVLAGITLERDKRTIIVGSSDAEARKMDEVQAGFMEGPCLHAQTYQELVQVPDVQYETRWPDYMAAVREHGLRSVLAIPLELDATAKAAMNFYTTVPGAFTETRSATAQRFADLVSRALRVAVRIARYEELSDARQRAMESRTIIDISVGITMAQAQCSQDEAITILKTASSHRNIKLRELAEDLVASLGQSAPITAFED</sequence>
<dbReference type="InterPro" id="IPR003018">
    <property type="entry name" value="GAF"/>
</dbReference>
<keyword evidence="7" id="KW-1185">Reference proteome</keyword>
<dbReference type="Pfam" id="PF03861">
    <property type="entry name" value="ANTAR"/>
    <property type="match status" value="1"/>
</dbReference>
<dbReference type="Pfam" id="PF13185">
    <property type="entry name" value="GAF_2"/>
    <property type="match status" value="1"/>
</dbReference>
<dbReference type="SMART" id="SM00065">
    <property type="entry name" value="GAF"/>
    <property type="match status" value="1"/>
</dbReference>
<dbReference type="SUPFAM" id="SSF52172">
    <property type="entry name" value="CheY-like"/>
    <property type="match status" value="1"/>
</dbReference>
<dbReference type="InterPro" id="IPR029016">
    <property type="entry name" value="GAF-like_dom_sf"/>
</dbReference>
<dbReference type="InterPro" id="IPR036388">
    <property type="entry name" value="WH-like_DNA-bd_sf"/>
</dbReference>
<dbReference type="InterPro" id="IPR012074">
    <property type="entry name" value="GAF_ANTAR"/>
</dbReference>
<dbReference type="PIRSF" id="PIRSF036625">
    <property type="entry name" value="GAF_ANTAR"/>
    <property type="match status" value="1"/>
</dbReference>
<evidence type="ECO:0000313" key="6">
    <source>
        <dbReference type="EMBL" id="SMY00520.1"/>
    </source>
</evidence>
<organism evidence="6 7">
    <name type="scientific">Brevibacterium aurantiacum</name>
    <dbReference type="NCBI Taxonomy" id="273384"/>
    <lineage>
        <taxon>Bacteria</taxon>
        <taxon>Bacillati</taxon>
        <taxon>Actinomycetota</taxon>
        <taxon>Actinomycetes</taxon>
        <taxon>Micrococcales</taxon>
        <taxon>Brevibacteriaceae</taxon>
        <taxon>Brevibacterium</taxon>
    </lineage>
</organism>
<evidence type="ECO:0000256" key="1">
    <source>
        <dbReference type="ARBA" id="ARBA00022679"/>
    </source>
</evidence>
<dbReference type="RefSeq" id="WP_101584819.1">
    <property type="nucleotide sequence ID" value="NZ_BJME01000015.1"/>
</dbReference>